<dbReference type="RefSeq" id="WP_212527184.1">
    <property type="nucleotide sequence ID" value="NZ_JAGSOG010000014.1"/>
</dbReference>
<dbReference type="InterPro" id="IPR000182">
    <property type="entry name" value="GNAT_dom"/>
</dbReference>
<feature type="domain" description="N-acetyltransferase" evidence="1">
    <location>
        <begin position="3"/>
        <end position="152"/>
    </location>
</feature>
<dbReference type="Proteomes" id="UP000675781">
    <property type="component" value="Unassembled WGS sequence"/>
</dbReference>
<dbReference type="PROSITE" id="PS51186">
    <property type="entry name" value="GNAT"/>
    <property type="match status" value="1"/>
</dbReference>
<dbReference type="EC" id="2.3.1.-" evidence="2"/>
<dbReference type="InterPro" id="IPR016181">
    <property type="entry name" value="Acyl_CoA_acyltransferase"/>
</dbReference>
<dbReference type="SUPFAM" id="SSF55729">
    <property type="entry name" value="Acyl-CoA N-acyltransferases (Nat)"/>
    <property type="match status" value="1"/>
</dbReference>
<keyword evidence="3" id="KW-1185">Reference proteome</keyword>
<dbReference type="InterPro" id="IPR025559">
    <property type="entry name" value="Eis_dom"/>
</dbReference>
<dbReference type="CDD" id="cd04301">
    <property type="entry name" value="NAT_SF"/>
    <property type="match status" value="1"/>
</dbReference>
<dbReference type="InterPro" id="IPR036527">
    <property type="entry name" value="SCP2_sterol-bd_dom_sf"/>
</dbReference>
<dbReference type="AlphaFoldDB" id="A0A941IRW2"/>
<dbReference type="Pfam" id="PF17668">
    <property type="entry name" value="Acetyltransf_17"/>
    <property type="match status" value="1"/>
</dbReference>
<organism evidence="2 3">
    <name type="scientific">Actinospica durhamensis</name>
    <dbReference type="NCBI Taxonomy" id="1508375"/>
    <lineage>
        <taxon>Bacteria</taxon>
        <taxon>Bacillati</taxon>
        <taxon>Actinomycetota</taxon>
        <taxon>Actinomycetes</taxon>
        <taxon>Catenulisporales</taxon>
        <taxon>Actinospicaceae</taxon>
        <taxon>Actinospica</taxon>
    </lineage>
</organism>
<name>A0A941IRW2_9ACTN</name>
<accession>A0A941IRW2</accession>
<dbReference type="InterPro" id="IPR051554">
    <property type="entry name" value="Acetyltransferase_Eis"/>
</dbReference>
<protein>
    <submittedName>
        <fullName evidence="2">GNAT family N-acetyltransferase</fullName>
        <ecNumber evidence="2">2.3.1.-</ecNumber>
    </submittedName>
</protein>
<dbReference type="Gene3D" id="3.30.1050.10">
    <property type="entry name" value="SCP2 sterol-binding domain"/>
    <property type="match status" value="1"/>
</dbReference>
<comment type="caution">
    <text evidence="2">The sequence shown here is derived from an EMBL/GenBank/DDBJ whole genome shotgun (WGS) entry which is preliminary data.</text>
</comment>
<evidence type="ECO:0000313" key="3">
    <source>
        <dbReference type="Proteomes" id="UP000675781"/>
    </source>
</evidence>
<evidence type="ECO:0000259" key="1">
    <source>
        <dbReference type="PROSITE" id="PS51186"/>
    </source>
</evidence>
<keyword evidence="2" id="KW-0808">Transferase</keyword>
<dbReference type="PANTHER" id="PTHR37817:SF1">
    <property type="entry name" value="N-ACETYLTRANSFERASE EIS"/>
    <property type="match status" value="1"/>
</dbReference>
<keyword evidence="2" id="KW-0012">Acyltransferase</keyword>
<dbReference type="InterPro" id="IPR041380">
    <property type="entry name" value="Acetyltransf_17"/>
</dbReference>
<dbReference type="GO" id="GO:0034069">
    <property type="term" value="F:aminoglycoside N-acetyltransferase activity"/>
    <property type="evidence" value="ECO:0007669"/>
    <property type="project" value="TreeGrafter"/>
</dbReference>
<sequence length="411" mass="45964">MSTEVRPVRTENEFDRWSDALDIGFHVPQNRGDGRRRRPRHPDLDRVWAAFDGERVVGTFVSLPMELTLPGLRRIPLDGVSAVSVAATHRRQGVLSRMMAGEMAAARERGECVAALIAAEYPIYGRYGFGPATESAQWRADARDLRFRRELPGRIELVDADTALAEAPVLYDRIRAEQPGAVSRDYWRWAQDTGHDLREGATAPQDVLHALCRDAAGEIVGYARYRFAERWVNQRPNNTIHALNLMATDALYEARLWKYLADHDWVTEVVGPEIDRFDPLWRDLLADRRMAVAGEVWDFLWLRPLDPAAFLSARTYAKADRIVLRVQDKDGYATGTYAVESAADGSGECVRVQDLPDLTVPVDVLGSISLGGYSASRYLALGLAEEHTPGAADRLSTMLSTPLPPHNPMIF</sequence>
<dbReference type="Pfam" id="PF13530">
    <property type="entry name" value="SCP2_2"/>
    <property type="match status" value="1"/>
</dbReference>
<evidence type="ECO:0000313" key="2">
    <source>
        <dbReference type="EMBL" id="MBR7832661.1"/>
    </source>
</evidence>
<proteinExistence type="predicted"/>
<reference evidence="2" key="1">
    <citation type="submission" date="2021-04" db="EMBL/GenBank/DDBJ databases">
        <title>Genome based classification of Actinospica acidithermotolerans sp. nov., an actinobacterium isolated from an Indonesian hot spring.</title>
        <authorList>
            <person name="Kusuma A.B."/>
            <person name="Putra K.E."/>
            <person name="Nafisah S."/>
            <person name="Loh J."/>
            <person name="Nouioui I."/>
            <person name="Goodfellow M."/>
        </authorList>
    </citation>
    <scope>NUCLEOTIDE SEQUENCE</scope>
    <source>
        <strain evidence="2">CSCA 57</strain>
    </source>
</reference>
<gene>
    <name evidence="2" type="ORF">KDL01_05285</name>
</gene>
<dbReference type="PANTHER" id="PTHR37817">
    <property type="entry name" value="N-ACETYLTRANSFERASE EIS"/>
    <property type="match status" value="1"/>
</dbReference>
<dbReference type="GO" id="GO:0030649">
    <property type="term" value="P:aminoglycoside antibiotic catabolic process"/>
    <property type="evidence" value="ECO:0007669"/>
    <property type="project" value="TreeGrafter"/>
</dbReference>
<dbReference type="EMBL" id="JAGSOG010000014">
    <property type="protein sequence ID" value="MBR7832661.1"/>
    <property type="molecule type" value="Genomic_DNA"/>
</dbReference>
<dbReference type="SUPFAM" id="SSF55718">
    <property type="entry name" value="SCP-like"/>
    <property type="match status" value="1"/>
</dbReference>
<dbReference type="Pfam" id="PF13527">
    <property type="entry name" value="Acetyltransf_9"/>
    <property type="match status" value="1"/>
</dbReference>
<dbReference type="Gene3D" id="3.40.630.30">
    <property type="match status" value="2"/>
</dbReference>